<keyword evidence="4" id="KW-1185">Reference proteome</keyword>
<evidence type="ECO:0000256" key="2">
    <source>
        <dbReference type="SAM" id="Phobius"/>
    </source>
</evidence>
<dbReference type="HOGENOM" id="CLU_849334_0_0_7"/>
<accession>D0LG03</accession>
<evidence type="ECO:0000313" key="4">
    <source>
        <dbReference type="Proteomes" id="UP000001880"/>
    </source>
</evidence>
<dbReference type="AlphaFoldDB" id="D0LG03"/>
<feature type="transmembrane region" description="Helical" evidence="2">
    <location>
        <begin position="49"/>
        <end position="71"/>
    </location>
</feature>
<dbReference type="EMBL" id="CP001804">
    <property type="protein sequence ID" value="ACY14605.1"/>
    <property type="molecule type" value="Genomic_DNA"/>
</dbReference>
<keyword evidence="2" id="KW-1133">Transmembrane helix</keyword>
<dbReference type="STRING" id="502025.Hoch_2060"/>
<evidence type="ECO:0000256" key="1">
    <source>
        <dbReference type="SAM" id="MobiDB-lite"/>
    </source>
</evidence>
<feature type="region of interest" description="Disordered" evidence="1">
    <location>
        <begin position="1"/>
        <end position="44"/>
    </location>
</feature>
<dbReference type="Proteomes" id="UP000001880">
    <property type="component" value="Chromosome"/>
</dbReference>
<reference evidence="3 4" key="1">
    <citation type="journal article" date="2010" name="Stand. Genomic Sci.">
        <title>Complete genome sequence of Haliangium ochraceum type strain (SMP-2).</title>
        <authorList>
            <consortium name="US DOE Joint Genome Institute (JGI-PGF)"/>
            <person name="Ivanova N."/>
            <person name="Daum C."/>
            <person name="Lang E."/>
            <person name="Abt B."/>
            <person name="Kopitz M."/>
            <person name="Saunders E."/>
            <person name="Lapidus A."/>
            <person name="Lucas S."/>
            <person name="Glavina Del Rio T."/>
            <person name="Nolan M."/>
            <person name="Tice H."/>
            <person name="Copeland A."/>
            <person name="Cheng J.F."/>
            <person name="Chen F."/>
            <person name="Bruce D."/>
            <person name="Goodwin L."/>
            <person name="Pitluck S."/>
            <person name="Mavromatis K."/>
            <person name="Pati A."/>
            <person name="Mikhailova N."/>
            <person name="Chen A."/>
            <person name="Palaniappan K."/>
            <person name="Land M."/>
            <person name="Hauser L."/>
            <person name="Chang Y.J."/>
            <person name="Jeffries C.D."/>
            <person name="Detter J.C."/>
            <person name="Brettin T."/>
            <person name="Rohde M."/>
            <person name="Goker M."/>
            <person name="Bristow J."/>
            <person name="Markowitz V."/>
            <person name="Eisen J.A."/>
            <person name="Hugenholtz P."/>
            <person name="Kyrpides N.C."/>
            <person name="Klenk H.P."/>
        </authorList>
    </citation>
    <scope>NUCLEOTIDE SEQUENCE [LARGE SCALE GENOMIC DNA]</scope>
    <source>
        <strain evidence="4">DSM 14365 / CIP 107738 / JCM 11303 / AJ 13395 / SMP-2</strain>
    </source>
</reference>
<keyword evidence="2" id="KW-0812">Transmembrane</keyword>
<protein>
    <submittedName>
        <fullName evidence="3">Uncharacterized protein</fullName>
    </submittedName>
</protein>
<sequence length="327" mass="35829">MHADDTGSKPGADADAGTKTGSSSPPQAGADAGRPPPASKPPRRRRRRLLISGLAVAFLSVAGWIGAVLVLQRVSGTSATSFRRETLHVLEALREGQAAEVYREAAPGLRAKLTQERFDDVVDELDDLVGDFRSILTMRPAERFRGPAGAKARVRATLLYDGGRVDGQFSYHLIDEQWRLLGLSFKPLQADGTPQELPPLSDPGPAPQEFLDRSSEILSLADAGEADTIYDMGTPSFHDTITREELALTLSQRRRALGPLRELGAFTKSEMNRARNAVALELDVSYARHDTSAELRFELVERHWRLAQFIVEIPKPSIPETAPDDVF</sequence>
<dbReference type="KEGG" id="hoh:Hoch_2060"/>
<proteinExistence type="predicted"/>
<evidence type="ECO:0000313" key="3">
    <source>
        <dbReference type="EMBL" id="ACY14605.1"/>
    </source>
</evidence>
<keyword evidence="2" id="KW-0472">Membrane</keyword>
<organism evidence="3 4">
    <name type="scientific">Haliangium ochraceum (strain DSM 14365 / JCM 11303 / SMP-2)</name>
    <dbReference type="NCBI Taxonomy" id="502025"/>
    <lineage>
        <taxon>Bacteria</taxon>
        <taxon>Pseudomonadati</taxon>
        <taxon>Myxococcota</taxon>
        <taxon>Polyangia</taxon>
        <taxon>Haliangiales</taxon>
        <taxon>Kofleriaceae</taxon>
        <taxon>Haliangium</taxon>
    </lineage>
</organism>
<gene>
    <name evidence="3" type="ordered locus">Hoch_2060</name>
</gene>
<name>D0LG03_HALO1</name>